<dbReference type="GO" id="GO:0006508">
    <property type="term" value="P:proteolysis"/>
    <property type="evidence" value="ECO:0007669"/>
    <property type="project" value="UniProtKB-KW"/>
</dbReference>
<evidence type="ECO:0000256" key="2">
    <source>
        <dbReference type="ARBA" id="ARBA00022670"/>
    </source>
</evidence>
<name>A0A6J4WR00_CORDP</name>
<protein>
    <submittedName>
        <fullName evidence="5">HK97 family phage prohead protease</fullName>
    </submittedName>
</protein>
<dbReference type="GO" id="GO:0008233">
    <property type="term" value="F:peptidase activity"/>
    <property type="evidence" value="ECO:0007669"/>
    <property type="project" value="UniProtKB-KW"/>
</dbReference>
<keyword evidence="1" id="KW-1188">Viral release from host cell</keyword>
<dbReference type="AlphaFoldDB" id="A0A6J4WR00"/>
<dbReference type="Pfam" id="PF04586">
    <property type="entry name" value="Peptidase_S78"/>
    <property type="match status" value="1"/>
</dbReference>
<keyword evidence="3" id="KW-0378">Hydrolase</keyword>
<dbReference type="InterPro" id="IPR054613">
    <property type="entry name" value="Peptidase_S78_dom"/>
</dbReference>
<keyword evidence="2 5" id="KW-0645">Protease</keyword>
<dbReference type="NCBIfam" id="TIGR01543">
    <property type="entry name" value="proheadase_HK97"/>
    <property type="match status" value="1"/>
</dbReference>
<sequence length="347" mass="37740">MTIHVVIGPPCSGKSSFVEANAPAGIGRFDFDNIAGTVAGQDVKNASPNPVANAVLAMRRGLMGWLLDVELDPPEFWLINAQPSPALIAALSARGATFHLCDPGMEECLARAARDGRPQSVEDRIRQWYDNPPELPTKGGHEVKTKSYDVSIDETQTEGTITAYASVFGNVDSYGDVVIPGAFEETLGEWQKSGNTIPLLYGHDFKDPFSNIGGVTSAVEDTHGLKITAQLDLDNPKARQVYNLLKAKRLSQMSFAFDVVEGSWGEREQQEVYELKKVKLYEVSVVPIGANQETSIIDVKAVVAEELANMLDSRQLTKSISNKPPKQGAFALSALDAHLSILEKENR</sequence>
<dbReference type="InterPro" id="IPR006433">
    <property type="entry name" value="Prohead_protease"/>
</dbReference>
<dbReference type="EMBL" id="CADDAV010000001">
    <property type="protein sequence ID" value="CAB0582057.1"/>
    <property type="molecule type" value="Genomic_DNA"/>
</dbReference>
<organism evidence="5 6">
    <name type="scientific">Corynebacterium diphtheriae</name>
    <dbReference type="NCBI Taxonomy" id="1717"/>
    <lineage>
        <taxon>Bacteria</taxon>
        <taxon>Bacillati</taxon>
        <taxon>Actinomycetota</taxon>
        <taxon>Actinomycetes</taxon>
        <taxon>Mycobacteriales</taxon>
        <taxon>Corynebacteriaceae</taxon>
        <taxon>Corynebacterium</taxon>
    </lineage>
</organism>
<reference evidence="5 6" key="1">
    <citation type="submission" date="2020-02" db="EMBL/GenBank/DDBJ databases">
        <authorList>
            <person name="Brisse S."/>
        </authorList>
    </citation>
    <scope>NUCLEOTIDE SEQUENCE [LARGE SCALE GENOMIC DNA]</scope>
    <source>
        <strain evidence="5">CIP107547</strain>
    </source>
</reference>
<evidence type="ECO:0000313" key="6">
    <source>
        <dbReference type="Proteomes" id="UP000480222"/>
    </source>
</evidence>
<evidence type="ECO:0000259" key="4">
    <source>
        <dbReference type="Pfam" id="PF04586"/>
    </source>
</evidence>
<evidence type="ECO:0000256" key="1">
    <source>
        <dbReference type="ARBA" id="ARBA00022612"/>
    </source>
</evidence>
<evidence type="ECO:0000256" key="3">
    <source>
        <dbReference type="ARBA" id="ARBA00022801"/>
    </source>
</evidence>
<evidence type="ECO:0000313" key="5">
    <source>
        <dbReference type="EMBL" id="CAB0582057.1"/>
    </source>
</evidence>
<dbReference type="InterPro" id="IPR027417">
    <property type="entry name" value="P-loop_NTPase"/>
</dbReference>
<dbReference type="Proteomes" id="UP000480222">
    <property type="component" value="Unassembled WGS sequence"/>
</dbReference>
<gene>
    <name evidence="5" type="ORF">CIP107547_00304</name>
</gene>
<comment type="caution">
    <text evidence="5">The sequence shown here is derived from an EMBL/GenBank/DDBJ whole genome shotgun (WGS) entry which is preliminary data.</text>
</comment>
<accession>A0A6J4WR00</accession>
<dbReference type="RefSeq" id="WP_072564844.1">
    <property type="nucleotide sequence ID" value="NZ_CP040520.1"/>
</dbReference>
<feature type="domain" description="Prohead serine protease" evidence="4">
    <location>
        <begin position="147"/>
        <end position="310"/>
    </location>
</feature>
<dbReference type="SUPFAM" id="SSF52540">
    <property type="entry name" value="P-loop containing nucleoside triphosphate hydrolases"/>
    <property type="match status" value="1"/>
</dbReference>
<proteinExistence type="predicted"/>